<name>A0ABR2K5R7_9EUKA</name>
<protein>
    <recommendedName>
        <fullName evidence="5">Transmembrane protein</fullName>
    </recommendedName>
</protein>
<feature type="chain" id="PRO_5045517187" description="Transmembrane protein" evidence="2">
    <location>
        <begin position="18"/>
        <end position="362"/>
    </location>
</feature>
<comment type="caution">
    <text evidence="3">The sequence shown here is derived from an EMBL/GenBank/DDBJ whole genome shotgun (WGS) entry which is preliminary data.</text>
</comment>
<keyword evidence="1" id="KW-0812">Transmembrane</keyword>
<gene>
    <name evidence="3" type="ORF">M9Y10_041296</name>
</gene>
<keyword evidence="4" id="KW-1185">Reference proteome</keyword>
<evidence type="ECO:0000313" key="3">
    <source>
        <dbReference type="EMBL" id="KAK8885842.1"/>
    </source>
</evidence>
<accession>A0ABR2K5R7</accession>
<evidence type="ECO:0000256" key="2">
    <source>
        <dbReference type="SAM" id="SignalP"/>
    </source>
</evidence>
<dbReference type="EMBL" id="JAPFFF010000007">
    <property type="protein sequence ID" value="KAK8885842.1"/>
    <property type="molecule type" value="Genomic_DNA"/>
</dbReference>
<feature type="signal peptide" evidence="2">
    <location>
        <begin position="1"/>
        <end position="17"/>
    </location>
</feature>
<keyword evidence="1" id="KW-0472">Membrane</keyword>
<dbReference type="Proteomes" id="UP001470230">
    <property type="component" value="Unassembled WGS sequence"/>
</dbReference>
<reference evidence="3 4" key="1">
    <citation type="submission" date="2024-04" db="EMBL/GenBank/DDBJ databases">
        <title>Tritrichomonas musculus Genome.</title>
        <authorList>
            <person name="Alves-Ferreira E."/>
            <person name="Grigg M."/>
            <person name="Lorenzi H."/>
            <person name="Galac M."/>
        </authorList>
    </citation>
    <scope>NUCLEOTIDE SEQUENCE [LARGE SCALE GENOMIC DNA]</scope>
    <source>
        <strain evidence="3 4">EAF2021</strain>
    </source>
</reference>
<evidence type="ECO:0000256" key="1">
    <source>
        <dbReference type="SAM" id="Phobius"/>
    </source>
</evidence>
<feature type="transmembrane region" description="Helical" evidence="1">
    <location>
        <begin position="316"/>
        <end position="340"/>
    </location>
</feature>
<evidence type="ECO:0000313" key="4">
    <source>
        <dbReference type="Proteomes" id="UP001470230"/>
    </source>
</evidence>
<keyword evidence="2" id="KW-0732">Signal</keyword>
<evidence type="ECO:0008006" key="5">
    <source>
        <dbReference type="Google" id="ProtNLM"/>
    </source>
</evidence>
<sequence>MLNLLLLIFFINQFSHQQKKSILSSTKNYYSTRVVTATNYCFQDANFINIGSMNDHVGAIVAYPQSKSSIVQVYDSLFVQCKALNRGGAIEVIEANLYVSSCIFDRCFLYSGISSQGGISIYHIGNKTNFFFNYSSIKTFDVFPGTNEILSLSNQADIAFLNYQSPFPNGNTFADLTSSQISLNFNNISDVSYPHNSAGFVLHSLNANERYEVSLNFCFLKNLQSLDDTGSVAIFYDNVHLNSTNSSFIRCSPYCFYFAGSHSIVIMDNFCFSTNKGEGFTGNYSINLITGTYKDQVCDRGRLLKFYDVWSYKQTIAISVASVTIFLILLYSLFIHIILIRQFHHFRNHFGRNKKKENSSSD</sequence>
<organism evidence="3 4">
    <name type="scientific">Tritrichomonas musculus</name>
    <dbReference type="NCBI Taxonomy" id="1915356"/>
    <lineage>
        <taxon>Eukaryota</taxon>
        <taxon>Metamonada</taxon>
        <taxon>Parabasalia</taxon>
        <taxon>Tritrichomonadida</taxon>
        <taxon>Tritrichomonadidae</taxon>
        <taxon>Tritrichomonas</taxon>
    </lineage>
</organism>
<keyword evidence="1" id="KW-1133">Transmembrane helix</keyword>
<proteinExistence type="predicted"/>